<evidence type="ECO:0000313" key="2">
    <source>
        <dbReference type="EMBL" id="KAG8238588.1"/>
    </source>
</evidence>
<dbReference type="AlphaFoldDB" id="A0A8K0KUT2"/>
<feature type="region of interest" description="Disordered" evidence="1">
    <location>
        <begin position="57"/>
        <end position="87"/>
    </location>
</feature>
<reference evidence="2" key="2">
    <citation type="submission" date="2017-10" db="EMBL/GenBank/DDBJ databases">
        <title>Ladona fulva Genome sequencing and assembly.</title>
        <authorList>
            <person name="Murali S."/>
            <person name="Richards S."/>
            <person name="Bandaranaike D."/>
            <person name="Bellair M."/>
            <person name="Blankenburg K."/>
            <person name="Chao H."/>
            <person name="Dinh H."/>
            <person name="Doddapaneni H."/>
            <person name="Dugan-Rocha S."/>
            <person name="Elkadiri S."/>
            <person name="Gnanaolivu R."/>
            <person name="Hernandez B."/>
            <person name="Skinner E."/>
            <person name="Javaid M."/>
            <person name="Lee S."/>
            <person name="Li M."/>
            <person name="Ming W."/>
            <person name="Munidasa M."/>
            <person name="Muniz J."/>
            <person name="Nguyen L."/>
            <person name="Hughes D."/>
            <person name="Osuji N."/>
            <person name="Pu L.-L."/>
            <person name="Puazo M."/>
            <person name="Qu C."/>
            <person name="Quiroz J."/>
            <person name="Raj R."/>
            <person name="Weissenberger G."/>
            <person name="Xin Y."/>
            <person name="Zou X."/>
            <person name="Han Y."/>
            <person name="Worley K."/>
            <person name="Muzny D."/>
            <person name="Gibbs R."/>
        </authorList>
    </citation>
    <scope>NUCLEOTIDE SEQUENCE</scope>
    <source>
        <strain evidence="2">Sampled in the wild</strain>
    </source>
</reference>
<evidence type="ECO:0000313" key="3">
    <source>
        <dbReference type="Proteomes" id="UP000792457"/>
    </source>
</evidence>
<feature type="compositionally biased region" description="Low complexity" evidence="1">
    <location>
        <begin position="14"/>
        <end position="34"/>
    </location>
</feature>
<dbReference type="Proteomes" id="UP000792457">
    <property type="component" value="Unassembled WGS sequence"/>
</dbReference>
<gene>
    <name evidence="2" type="ORF">J437_LFUL017937</name>
</gene>
<accession>A0A8K0KUT2</accession>
<feature type="compositionally biased region" description="Polar residues" evidence="1">
    <location>
        <begin position="57"/>
        <end position="71"/>
    </location>
</feature>
<sequence length="87" mass="9196">MESSTPPKDDDAASVSLFQSDSSDASSCSTTTSTRDTINSALQTAKQTAMLNSICSQEGEYSQKNQGSDSGRNLHHAGTFHAHGRSQ</sequence>
<reference evidence="2" key="1">
    <citation type="submission" date="2013-04" db="EMBL/GenBank/DDBJ databases">
        <authorList>
            <person name="Qu J."/>
            <person name="Murali S.C."/>
            <person name="Bandaranaike D."/>
            <person name="Bellair M."/>
            <person name="Blankenburg K."/>
            <person name="Chao H."/>
            <person name="Dinh H."/>
            <person name="Doddapaneni H."/>
            <person name="Downs B."/>
            <person name="Dugan-Rocha S."/>
            <person name="Elkadiri S."/>
            <person name="Gnanaolivu R.D."/>
            <person name="Hernandez B."/>
            <person name="Javaid M."/>
            <person name="Jayaseelan J.C."/>
            <person name="Lee S."/>
            <person name="Li M."/>
            <person name="Ming W."/>
            <person name="Munidasa M."/>
            <person name="Muniz J."/>
            <person name="Nguyen L."/>
            <person name="Ongeri F."/>
            <person name="Osuji N."/>
            <person name="Pu L.-L."/>
            <person name="Puazo M."/>
            <person name="Qu C."/>
            <person name="Quiroz J."/>
            <person name="Raj R."/>
            <person name="Weissenberger G."/>
            <person name="Xin Y."/>
            <person name="Zou X."/>
            <person name="Han Y."/>
            <person name="Richards S."/>
            <person name="Worley K."/>
            <person name="Muzny D."/>
            <person name="Gibbs R."/>
        </authorList>
    </citation>
    <scope>NUCLEOTIDE SEQUENCE</scope>
    <source>
        <strain evidence="2">Sampled in the wild</strain>
    </source>
</reference>
<dbReference type="EMBL" id="KZ309379">
    <property type="protein sequence ID" value="KAG8238588.1"/>
    <property type="molecule type" value="Genomic_DNA"/>
</dbReference>
<evidence type="ECO:0000256" key="1">
    <source>
        <dbReference type="SAM" id="MobiDB-lite"/>
    </source>
</evidence>
<protein>
    <submittedName>
        <fullName evidence="2">Uncharacterized protein</fullName>
    </submittedName>
</protein>
<organism evidence="2 3">
    <name type="scientific">Ladona fulva</name>
    <name type="common">Scarce chaser dragonfly</name>
    <name type="synonym">Libellula fulva</name>
    <dbReference type="NCBI Taxonomy" id="123851"/>
    <lineage>
        <taxon>Eukaryota</taxon>
        <taxon>Metazoa</taxon>
        <taxon>Ecdysozoa</taxon>
        <taxon>Arthropoda</taxon>
        <taxon>Hexapoda</taxon>
        <taxon>Insecta</taxon>
        <taxon>Pterygota</taxon>
        <taxon>Palaeoptera</taxon>
        <taxon>Odonata</taxon>
        <taxon>Epiprocta</taxon>
        <taxon>Anisoptera</taxon>
        <taxon>Libelluloidea</taxon>
        <taxon>Libellulidae</taxon>
        <taxon>Ladona</taxon>
    </lineage>
</organism>
<keyword evidence="3" id="KW-1185">Reference proteome</keyword>
<feature type="region of interest" description="Disordered" evidence="1">
    <location>
        <begin position="1"/>
        <end position="34"/>
    </location>
</feature>
<comment type="caution">
    <text evidence="2">The sequence shown here is derived from an EMBL/GenBank/DDBJ whole genome shotgun (WGS) entry which is preliminary data.</text>
</comment>
<name>A0A8K0KUT2_LADFU</name>
<proteinExistence type="predicted"/>